<accession>M4BEL8</accession>
<name>M4BEL8_HYAAE</name>
<protein>
    <submittedName>
        <fullName evidence="1">Uncharacterized protein</fullName>
    </submittedName>
</protein>
<evidence type="ECO:0000313" key="1">
    <source>
        <dbReference type="EnsemblProtists" id="HpaP804736"/>
    </source>
</evidence>
<proteinExistence type="predicted"/>
<dbReference type="VEuPathDB" id="FungiDB:HpaG804736"/>
<dbReference type="EMBL" id="JH598180">
    <property type="status" value="NOT_ANNOTATED_CDS"/>
    <property type="molecule type" value="Genomic_DNA"/>
</dbReference>
<organism evidence="1 2">
    <name type="scientific">Hyaloperonospora arabidopsidis (strain Emoy2)</name>
    <name type="common">Downy mildew agent</name>
    <name type="synonym">Peronospora arabidopsidis</name>
    <dbReference type="NCBI Taxonomy" id="559515"/>
    <lineage>
        <taxon>Eukaryota</taxon>
        <taxon>Sar</taxon>
        <taxon>Stramenopiles</taxon>
        <taxon>Oomycota</taxon>
        <taxon>Peronosporomycetes</taxon>
        <taxon>Peronosporales</taxon>
        <taxon>Peronosporaceae</taxon>
        <taxon>Hyaloperonospora</taxon>
    </lineage>
</organism>
<dbReference type="EnsemblProtists" id="HpaT804736">
    <property type="protein sequence ID" value="HpaP804736"/>
    <property type="gene ID" value="HpaG804736"/>
</dbReference>
<dbReference type="AlphaFoldDB" id="M4BEL8"/>
<dbReference type="Proteomes" id="UP000011713">
    <property type="component" value="Unassembled WGS sequence"/>
</dbReference>
<reference evidence="1" key="2">
    <citation type="submission" date="2015-06" db="UniProtKB">
        <authorList>
            <consortium name="EnsemblProtists"/>
        </authorList>
    </citation>
    <scope>IDENTIFICATION</scope>
    <source>
        <strain evidence="1">Emoy2</strain>
    </source>
</reference>
<sequence length="56" mass="6201">MVSATEEVITEKTLLTRCCDTNCRPFDLSRKTAGCCQESLLGRAVTIRRQGCHRAA</sequence>
<evidence type="ECO:0000313" key="2">
    <source>
        <dbReference type="Proteomes" id="UP000011713"/>
    </source>
</evidence>
<keyword evidence="2" id="KW-1185">Reference proteome</keyword>
<dbReference type="InParanoid" id="M4BEL8"/>
<reference evidence="2" key="1">
    <citation type="journal article" date="2010" name="Science">
        <title>Signatures of adaptation to obligate biotrophy in the Hyaloperonospora arabidopsidis genome.</title>
        <authorList>
            <person name="Baxter L."/>
            <person name="Tripathy S."/>
            <person name="Ishaque N."/>
            <person name="Boot N."/>
            <person name="Cabral A."/>
            <person name="Kemen E."/>
            <person name="Thines M."/>
            <person name="Ah-Fong A."/>
            <person name="Anderson R."/>
            <person name="Badejoko W."/>
            <person name="Bittner-Eddy P."/>
            <person name="Boore J.L."/>
            <person name="Chibucos M.C."/>
            <person name="Coates M."/>
            <person name="Dehal P."/>
            <person name="Delehaunty K."/>
            <person name="Dong S."/>
            <person name="Downton P."/>
            <person name="Dumas B."/>
            <person name="Fabro G."/>
            <person name="Fronick C."/>
            <person name="Fuerstenberg S.I."/>
            <person name="Fulton L."/>
            <person name="Gaulin E."/>
            <person name="Govers F."/>
            <person name="Hughes L."/>
            <person name="Humphray S."/>
            <person name="Jiang R.H."/>
            <person name="Judelson H."/>
            <person name="Kamoun S."/>
            <person name="Kyung K."/>
            <person name="Meijer H."/>
            <person name="Minx P."/>
            <person name="Morris P."/>
            <person name="Nelson J."/>
            <person name="Phuntumart V."/>
            <person name="Qutob D."/>
            <person name="Rehmany A."/>
            <person name="Rougon-Cardoso A."/>
            <person name="Ryden P."/>
            <person name="Torto-Alalibo T."/>
            <person name="Studholme D."/>
            <person name="Wang Y."/>
            <person name="Win J."/>
            <person name="Wood J."/>
            <person name="Clifton S.W."/>
            <person name="Rogers J."/>
            <person name="Van den Ackerveken G."/>
            <person name="Jones J.D."/>
            <person name="McDowell J.M."/>
            <person name="Beynon J."/>
            <person name="Tyler B.M."/>
        </authorList>
    </citation>
    <scope>NUCLEOTIDE SEQUENCE [LARGE SCALE GENOMIC DNA]</scope>
    <source>
        <strain evidence="2">Emoy2</strain>
    </source>
</reference>
<dbReference type="HOGENOM" id="CLU_3018391_0_0_1"/>